<evidence type="ECO:0000313" key="2">
    <source>
        <dbReference type="Proteomes" id="UP000503117"/>
    </source>
</evidence>
<accession>A0ABX6M748</accession>
<proteinExistence type="predicted"/>
<dbReference type="EMBL" id="CP051684">
    <property type="protein sequence ID" value="QJD90142.1"/>
    <property type="molecule type" value="Genomic_DNA"/>
</dbReference>
<evidence type="ECO:0000313" key="1">
    <source>
        <dbReference type="EMBL" id="QJD90142.1"/>
    </source>
</evidence>
<name>A0ABX6M748_9BURK</name>
<dbReference type="Proteomes" id="UP000503117">
    <property type="component" value="Chromosome"/>
</dbReference>
<dbReference type="RefSeq" id="WP_169111980.1">
    <property type="nucleotide sequence ID" value="NZ_CP051684.1"/>
</dbReference>
<organism evidence="1 2">
    <name type="scientific">Duganella dendranthematis</name>
    <dbReference type="NCBI Taxonomy" id="2728021"/>
    <lineage>
        <taxon>Bacteria</taxon>
        <taxon>Pseudomonadati</taxon>
        <taxon>Pseudomonadota</taxon>
        <taxon>Betaproteobacteria</taxon>
        <taxon>Burkholderiales</taxon>
        <taxon>Oxalobacteraceae</taxon>
        <taxon>Telluria group</taxon>
        <taxon>Duganella</taxon>
    </lineage>
</organism>
<evidence type="ECO:0008006" key="3">
    <source>
        <dbReference type="Google" id="ProtNLM"/>
    </source>
</evidence>
<sequence length="146" mass="16782">MTAKARLKNARHLKKARRNKTNLHNEFHRSVYSALEEEVNATFGHRVQGKIIVVLGTDCYQYAPKKIAVSAEAEMVFTPDAALLRRFGMPDEFAKHVQRQHNTKEFSYVMDSYDPKNVGRIVSDLVQEFMKEFDDLEAAAPEIPRD</sequence>
<reference evidence="1 2" key="1">
    <citation type="submission" date="2020-04" db="EMBL/GenBank/DDBJ databases">
        <title>Genome sequencing of novel species.</title>
        <authorList>
            <person name="Heo J."/>
            <person name="Kim S.-J."/>
            <person name="Kim J.-S."/>
            <person name="Hong S.-B."/>
            <person name="Kwon S.-W."/>
        </authorList>
    </citation>
    <scope>NUCLEOTIDE SEQUENCE [LARGE SCALE GENOMIC DNA]</scope>
    <source>
        <strain evidence="1 2">AF9R3</strain>
    </source>
</reference>
<gene>
    <name evidence="1" type="ORF">HH213_08555</name>
</gene>
<protein>
    <recommendedName>
        <fullName evidence="3">DUF559 domain-containing protein</fullName>
    </recommendedName>
</protein>
<keyword evidence="2" id="KW-1185">Reference proteome</keyword>